<evidence type="ECO:0000256" key="9">
    <source>
        <dbReference type="ARBA" id="ARBA00023136"/>
    </source>
</evidence>
<evidence type="ECO:0000313" key="12">
    <source>
        <dbReference type="EMBL" id="KAK6184450.1"/>
    </source>
</evidence>
<dbReference type="EC" id="2.4.1.-" evidence="11"/>
<organism evidence="12 13">
    <name type="scientific">Patella caerulea</name>
    <name type="common">Rayed Mediterranean limpet</name>
    <dbReference type="NCBI Taxonomy" id="87958"/>
    <lineage>
        <taxon>Eukaryota</taxon>
        <taxon>Metazoa</taxon>
        <taxon>Spiralia</taxon>
        <taxon>Lophotrochozoa</taxon>
        <taxon>Mollusca</taxon>
        <taxon>Gastropoda</taxon>
        <taxon>Patellogastropoda</taxon>
        <taxon>Patelloidea</taxon>
        <taxon>Patellidae</taxon>
        <taxon>Patella</taxon>
    </lineage>
</organism>
<keyword evidence="10" id="KW-0325">Glycoprotein</keyword>
<evidence type="ECO:0000256" key="5">
    <source>
        <dbReference type="ARBA" id="ARBA00022692"/>
    </source>
</evidence>
<name>A0AAN8JWW1_PATCE</name>
<dbReference type="AlphaFoldDB" id="A0AAN8JWW1"/>
<evidence type="ECO:0000256" key="10">
    <source>
        <dbReference type="ARBA" id="ARBA00023180"/>
    </source>
</evidence>
<keyword evidence="8 11" id="KW-0333">Golgi apparatus</keyword>
<evidence type="ECO:0000256" key="1">
    <source>
        <dbReference type="ARBA" id="ARBA00004323"/>
    </source>
</evidence>
<dbReference type="GO" id="GO:0000139">
    <property type="term" value="C:Golgi membrane"/>
    <property type="evidence" value="ECO:0007669"/>
    <property type="project" value="UniProtKB-SubCell"/>
</dbReference>
<evidence type="ECO:0000256" key="11">
    <source>
        <dbReference type="RuleBase" id="RU363063"/>
    </source>
</evidence>
<keyword evidence="4" id="KW-0808">Transferase</keyword>
<dbReference type="Gene3D" id="3.90.550.50">
    <property type="match status" value="1"/>
</dbReference>
<comment type="similarity">
    <text evidence="2 11">Belongs to the glycosyltransferase 31 family.</text>
</comment>
<reference evidence="12 13" key="1">
    <citation type="submission" date="2024-01" db="EMBL/GenBank/DDBJ databases">
        <title>The genome of the rayed Mediterranean limpet Patella caerulea (Linnaeus, 1758).</title>
        <authorList>
            <person name="Anh-Thu Weber A."/>
            <person name="Halstead-Nussloch G."/>
        </authorList>
    </citation>
    <scope>NUCLEOTIDE SEQUENCE [LARGE SCALE GENOMIC DNA]</scope>
    <source>
        <strain evidence="12">AATW-2023a</strain>
        <tissue evidence="12">Whole specimen</tissue>
    </source>
</reference>
<keyword evidence="5" id="KW-0812">Transmembrane</keyword>
<dbReference type="PANTHER" id="PTHR11214">
    <property type="entry name" value="BETA-1,3-N-ACETYLGLUCOSAMINYLTRANSFERASE"/>
    <property type="match status" value="1"/>
</dbReference>
<comment type="subcellular location">
    <subcellularLocation>
        <location evidence="1 11">Golgi apparatus membrane</location>
        <topology evidence="1 11">Single-pass type II membrane protein</topology>
    </subcellularLocation>
</comment>
<keyword evidence="9" id="KW-0472">Membrane</keyword>
<protein>
    <recommendedName>
        <fullName evidence="11">Hexosyltransferase</fullName>
        <ecNumber evidence="11">2.4.1.-</ecNumber>
    </recommendedName>
</protein>
<dbReference type="Proteomes" id="UP001347796">
    <property type="component" value="Unassembled WGS sequence"/>
</dbReference>
<keyword evidence="13" id="KW-1185">Reference proteome</keyword>
<dbReference type="GO" id="GO:0006493">
    <property type="term" value="P:protein O-linked glycosylation"/>
    <property type="evidence" value="ECO:0007669"/>
    <property type="project" value="TreeGrafter"/>
</dbReference>
<dbReference type="PANTHER" id="PTHR11214:SF314">
    <property type="entry name" value="HEXOSYLTRANSFERASE"/>
    <property type="match status" value="1"/>
</dbReference>
<dbReference type="InterPro" id="IPR002659">
    <property type="entry name" value="Glyco_trans_31"/>
</dbReference>
<dbReference type="GO" id="GO:0016758">
    <property type="term" value="F:hexosyltransferase activity"/>
    <property type="evidence" value="ECO:0007669"/>
    <property type="project" value="InterPro"/>
</dbReference>
<keyword evidence="6" id="KW-0735">Signal-anchor</keyword>
<dbReference type="EMBL" id="JAZGQO010000006">
    <property type="protein sequence ID" value="KAK6184450.1"/>
    <property type="molecule type" value="Genomic_DNA"/>
</dbReference>
<proteinExistence type="inferred from homology"/>
<comment type="caution">
    <text evidence="12">The sequence shown here is derived from an EMBL/GenBank/DDBJ whole genome shotgun (WGS) entry which is preliminary data.</text>
</comment>
<keyword evidence="7" id="KW-1133">Transmembrane helix</keyword>
<evidence type="ECO:0000256" key="3">
    <source>
        <dbReference type="ARBA" id="ARBA00022676"/>
    </source>
</evidence>
<sequence>MFIPRLKKKHILIAAAFSFIFIWRQSYVISGPDLFHDLFDDNRTHDYKYLIKESEICKPFPDKIFLLITVFSRTSEFEEREAVRQTWGSMAVNNTEIRLAFILGYRPETSYVDIKTESEKYHDILQEDFYDSYRNLTIKSEAILRFANTFCQGVKYILKVDSDVFINIPLLIEELRKHDGRNMIMGNTELCTLPFRNPKSKWYVDKITYPHAHFPRYAQGHAYVLSGDITSQLLSVALKTKYLFLEDTFITGIVRERAAVKLINHRGFDYWSLFLDSCWFKNRISGHYYTKEQIREIWLEQDQNKLCTWSLRIFYALCSQASITLGLFCSRV</sequence>
<evidence type="ECO:0000256" key="6">
    <source>
        <dbReference type="ARBA" id="ARBA00022968"/>
    </source>
</evidence>
<evidence type="ECO:0000256" key="7">
    <source>
        <dbReference type="ARBA" id="ARBA00022989"/>
    </source>
</evidence>
<accession>A0AAN8JWW1</accession>
<dbReference type="Pfam" id="PF01762">
    <property type="entry name" value="Galactosyl_T"/>
    <property type="match status" value="1"/>
</dbReference>
<keyword evidence="3 11" id="KW-0328">Glycosyltransferase</keyword>
<evidence type="ECO:0000256" key="8">
    <source>
        <dbReference type="ARBA" id="ARBA00023034"/>
    </source>
</evidence>
<evidence type="ECO:0000256" key="4">
    <source>
        <dbReference type="ARBA" id="ARBA00022679"/>
    </source>
</evidence>
<gene>
    <name evidence="12" type="ORF">SNE40_006919</name>
</gene>
<evidence type="ECO:0000313" key="13">
    <source>
        <dbReference type="Proteomes" id="UP001347796"/>
    </source>
</evidence>
<evidence type="ECO:0000256" key="2">
    <source>
        <dbReference type="ARBA" id="ARBA00008661"/>
    </source>
</evidence>
<dbReference type="FunFam" id="3.90.550.50:FF:000001">
    <property type="entry name" value="Hexosyltransferase"/>
    <property type="match status" value="1"/>
</dbReference>